<dbReference type="EMBL" id="BAAFGK010000004">
    <property type="protein sequence ID" value="GAB0057948.1"/>
    <property type="molecule type" value="Genomic_DNA"/>
</dbReference>
<keyword evidence="2" id="KW-1185">Reference proteome</keyword>
<accession>A0ABQ0CAN5</accession>
<dbReference type="Pfam" id="PF13479">
    <property type="entry name" value="AAA_24"/>
    <property type="match status" value="1"/>
</dbReference>
<name>A0ABQ0CAN5_9PROT</name>
<evidence type="ECO:0000313" key="2">
    <source>
        <dbReference type="Proteomes" id="UP001628193"/>
    </source>
</evidence>
<reference evidence="1 2" key="1">
    <citation type="submission" date="2024-05" db="EMBL/GenBank/DDBJ databases">
        <authorList>
            <consortium name="Candidatus Magnetaquicoccaceae bacterium FCR-1 genome sequencing consortium"/>
            <person name="Shimoshige H."/>
            <person name="Shimamura S."/>
            <person name="Taoka A."/>
            <person name="Kobayashi H."/>
            <person name="Maekawa T."/>
        </authorList>
    </citation>
    <scope>NUCLEOTIDE SEQUENCE [LARGE SCALE GENOMIC DNA]</scope>
    <source>
        <strain evidence="1 2">FCR-1</strain>
    </source>
</reference>
<proteinExistence type="predicted"/>
<dbReference type="RefSeq" id="WP_420905631.1">
    <property type="nucleotide sequence ID" value="NZ_BAAFGK010000004.1"/>
</dbReference>
<sequence>MAISLASLNRQQVLLPPRILVYGVAGVGKSTLAACSPKPVFILTEDGLGLLQVTSFPISRTFVEVLEALDSLLVEQHDFESVVMDSVDWLEPLIWAEVCRINRVNSIEDMGYGKATSPPWISGGSIWIFSRISGHTIA</sequence>
<dbReference type="Proteomes" id="UP001628193">
    <property type="component" value="Unassembled WGS sequence"/>
</dbReference>
<organism evidence="1 2">
    <name type="scientific">Candidatus Magnetaquiglobus chichijimensis</name>
    <dbReference type="NCBI Taxonomy" id="3141448"/>
    <lineage>
        <taxon>Bacteria</taxon>
        <taxon>Pseudomonadati</taxon>
        <taxon>Pseudomonadota</taxon>
        <taxon>Magnetococcia</taxon>
        <taxon>Magnetococcales</taxon>
        <taxon>Candidatus Magnetaquicoccaceae</taxon>
        <taxon>Candidatus Magnetaquiglobus</taxon>
    </lineage>
</organism>
<evidence type="ECO:0000313" key="1">
    <source>
        <dbReference type="EMBL" id="GAB0057948.1"/>
    </source>
</evidence>
<protein>
    <submittedName>
        <fullName evidence="1">Uncharacterized protein</fullName>
    </submittedName>
</protein>
<gene>
    <name evidence="1" type="ORF">SIID45300_02282</name>
</gene>
<comment type="caution">
    <text evidence="1">The sequence shown here is derived from an EMBL/GenBank/DDBJ whole genome shotgun (WGS) entry which is preliminary data.</text>
</comment>
<reference evidence="1 2" key="2">
    <citation type="submission" date="2024-09" db="EMBL/GenBank/DDBJ databases">
        <title>Draft genome sequence of Candidatus Magnetaquicoccaceae bacterium FCR-1.</title>
        <authorList>
            <person name="Shimoshige H."/>
            <person name="Shimamura S."/>
            <person name="Taoka A."/>
            <person name="Kobayashi H."/>
            <person name="Maekawa T."/>
        </authorList>
    </citation>
    <scope>NUCLEOTIDE SEQUENCE [LARGE SCALE GENOMIC DNA]</scope>
    <source>
        <strain evidence="1 2">FCR-1</strain>
    </source>
</reference>